<dbReference type="InterPro" id="IPR043716">
    <property type="entry name" value="DUF5657"/>
</dbReference>
<evidence type="ECO:0000313" key="3">
    <source>
        <dbReference type="Proteomes" id="UP000177199"/>
    </source>
</evidence>
<dbReference type="AlphaFoldDB" id="A0A1F7HGI6"/>
<dbReference type="Pfam" id="PF18901">
    <property type="entry name" value="DUF5657"/>
    <property type="match status" value="1"/>
</dbReference>
<comment type="caution">
    <text evidence="2">The sequence shown here is derived from an EMBL/GenBank/DDBJ whole genome shotgun (WGS) entry which is preliminary data.</text>
</comment>
<keyword evidence="1" id="KW-1133">Transmembrane helix</keyword>
<keyword evidence="1" id="KW-0812">Transmembrane</keyword>
<reference evidence="2 3" key="1">
    <citation type="journal article" date="2016" name="Nat. Commun.">
        <title>Thousands of microbial genomes shed light on interconnected biogeochemical processes in an aquifer system.</title>
        <authorList>
            <person name="Anantharaman K."/>
            <person name="Brown C.T."/>
            <person name="Hug L.A."/>
            <person name="Sharon I."/>
            <person name="Castelle C.J."/>
            <person name="Probst A.J."/>
            <person name="Thomas B.C."/>
            <person name="Singh A."/>
            <person name="Wilkins M.J."/>
            <person name="Karaoz U."/>
            <person name="Brodie E.L."/>
            <person name="Williams K.H."/>
            <person name="Hubbard S.S."/>
            <person name="Banfield J.F."/>
        </authorList>
    </citation>
    <scope>NUCLEOTIDE SEQUENCE [LARGE SCALE GENOMIC DNA]</scope>
</reference>
<keyword evidence="1" id="KW-0472">Membrane</keyword>
<gene>
    <name evidence="2" type="ORF">A3F29_04890</name>
</gene>
<feature type="transmembrane region" description="Helical" evidence="1">
    <location>
        <begin position="15"/>
        <end position="36"/>
    </location>
</feature>
<protein>
    <submittedName>
        <fullName evidence="2">Uncharacterized protein</fullName>
    </submittedName>
</protein>
<dbReference type="Proteomes" id="UP000177199">
    <property type="component" value="Unassembled WGS sequence"/>
</dbReference>
<proteinExistence type="predicted"/>
<name>A0A1F7HGI6_9BACT</name>
<sequence>MDFYGFIVGGGSTEFLIKTVSLVFSFLFFIYTLIVYRQTIIMIKTLTVSREKIISFISFLQVIIALLLILMSLFLI</sequence>
<accession>A0A1F7HGI6</accession>
<feature type="transmembrane region" description="Helical" evidence="1">
    <location>
        <begin position="56"/>
        <end position="75"/>
    </location>
</feature>
<organism evidence="2 3">
    <name type="scientific">Candidatus Roizmanbacteria bacterium RIFCSPHIGHO2_12_FULL_33_9</name>
    <dbReference type="NCBI Taxonomy" id="1802045"/>
    <lineage>
        <taxon>Bacteria</taxon>
        <taxon>Candidatus Roizmaniibacteriota</taxon>
    </lineage>
</organism>
<evidence type="ECO:0000256" key="1">
    <source>
        <dbReference type="SAM" id="Phobius"/>
    </source>
</evidence>
<evidence type="ECO:0000313" key="2">
    <source>
        <dbReference type="EMBL" id="OGK30086.1"/>
    </source>
</evidence>
<dbReference type="EMBL" id="MFZV01000052">
    <property type="protein sequence ID" value="OGK30086.1"/>
    <property type="molecule type" value="Genomic_DNA"/>
</dbReference>